<evidence type="ECO:0000313" key="1">
    <source>
        <dbReference type="EMBL" id="KAI3740069.1"/>
    </source>
</evidence>
<proteinExistence type="predicted"/>
<dbReference type="EMBL" id="CM042013">
    <property type="protein sequence ID" value="KAI3740069.1"/>
    <property type="molecule type" value="Genomic_DNA"/>
</dbReference>
<keyword evidence="2" id="KW-1185">Reference proteome</keyword>
<protein>
    <submittedName>
        <fullName evidence="1">Uncharacterized protein</fullName>
    </submittedName>
</protein>
<organism evidence="1 2">
    <name type="scientific">Cichorium intybus</name>
    <name type="common">Chicory</name>
    <dbReference type="NCBI Taxonomy" id="13427"/>
    <lineage>
        <taxon>Eukaryota</taxon>
        <taxon>Viridiplantae</taxon>
        <taxon>Streptophyta</taxon>
        <taxon>Embryophyta</taxon>
        <taxon>Tracheophyta</taxon>
        <taxon>Spermatophyta</taxon>
        <taxon>Magnoliopsida</taxon>
        <taxon>eudicotyledons</taxon>
        <taxon>Gunneridae</taxon>
        <taxon>Pentapetalae</taxon>
        <taxon>asterids</taxon>
        <taxon>campanulids</taxon>
        <taxon>Asterales</taxon>
        <taxon>Asteraceae</taxon>
        <taxon>Cichorioideae</taxon>
        <taxon>Cichorieae</taxon>
        <taxon>Cichoriinae</taxon>
        <taxon>Cichorium</taxon>
    </lineage>
</organism>
<gene>
    <name evidence="1" type="ORF">L2E82_30487</name>
</gene>
<sequence>MCLGIEDECPNPTNANNVERMMQHFTSGHGVRTTTNDHVSLGRGEYIPTVTNSNAIIVEDKYLLDTEEDNSEGKFIGDCMVRGEGEEKFIGDCMVQKTTSGGTCDGLTPRATGKNDYMACGDNFLTYYNSTSSIGEGISASTIFKSYSTLILNDDRVNDGAKDSQKPKSKGNVGDKDKWVNDCVSIMEEKDTNFTPTHATPSHLTKLSLPKDMAGFFSSSSTIKSYAFLR</sequence>
<dbReference type="Proteomes" id="UP001055811">
    <property type="component" value="Linkage Group LG05"/>
</dbReference>
<reference evidence="2" key="1">
    <citation type="journal article" date="2022" name="Mol. Ecol. Resour.">
        <title>The genomes of chicory, endive, great burdock and yacon provide insights into Asteraceae palaeo-polyploidization history and plant inulin production.</title>
        <authorList>
            <person name="Fan W."/>
            <person name="Wang S."/>
            <person name="Wang H."/>
            <person name="Wang A."/>
            <person name="Jiang F."/>
            <person name="Liu H."/>
            <person name="Zhao H."/>
            <person name="Xu D."/>
            <person name="Zhang Y."/>
        </authorList>
    </citation>
    <scope>NUCLEOTIDE SEQUENCE [LARGE SCALE GENOMIC DNA]</scope>
    <source>
        <strain evidence="2">cv. Punajuju</strain>
    </source>
</reference>
<accession>A0ACB9D0I3</accession>
<reference evidence="1 2" key="2">
    <citation type="journal article" date="2022" name="Mol. Ecol. Resour.">
        <title>The genomes of chicory, endive, great burdock and yacon provide insights into Asteraceae paleo-polyploidization history and plant inulin production.</title>
        <authorList>
            <person name="Fan W."/>
            <person name="Wang S."/>
            <person name="Wang H."/>
            <person name="Wang A."/>
            <person name="Jiang F."/>
            <person name="Liu H."/>
            <person name="Zhao H."/>
            <person name="Xu D."/>
            <person name="Zhang Y."/>
        </authorList>
    </citation>
    <scope>NUCLEOTIDE SEQUENCE [LARGE SCALE GENOMIC DNA]</scope>
    <source>
        <strain evidence="2">cv. Punajuju</strain>
        <tissue evidence="1">Leaves</tissue>
    </source>
</reference>
<comment type="caution">
    <text evidence="1">The sequence shown here is derived from an EMBL/GenBank/DDBJ whole genome shotgun (WGS) entry which is preliminary data.</text>
</comment>
<evidence type="ECO:0000313" key="2">
    <source>
        <dbReference type="Proteomes" id="UP001055811"/>
    </source>
</evidence>
<name>A0ACB9D0I3_CICIN</name>